<protein>
    <submittedName>
        <fullName evidence="2">Uncharacterized protein</fullName>
    </submittedName>
</protein>
<feature type="compositionally biased region" description="Basic and acidic residues" evidence="1">
    <location>
        <begin position="111"/>
        <end position="128"/>
    </location>
</feature>
<comment type="caution">
    <text evidence="2">The sequence shown here is derived from an EMBL/GenBank/DDBJ whole genome shotgun (WGS) entry which is preliminary data.</text>
</comment>
<reference evidence="2 3" key="1">
    <citation type="journal article" date="2015" name="Genome Biol.">
        <title>Comparative genomics of Steinernema reveals deeply conserved gene regulatory networks.</title>
        <authorList>
            <person name="Dillman A.R."/>
            <person name="Macchietto M."/>
            <person name="Porter C.F."/>
            <person name="Rogers A."/>
            <person name="Williams B."/>
            <person name="Antoshechkin I."/>
            <person name="Lee M.M."/>
            <person name="Goodwin Z."/>
            <person name="Lu X."/>
            <person name="Lewis E.E."/>
            <person name="Goodrich-Blair H."/>
            <person name="Stock S.P."/>
            <person name="Adams B.J."/>
            <person name="Sternberg P.W."/>
            <person name="Mortazavi A."/>
        </authorList>
    </citation>
    <scope>NUCLEOTIDE SEQUENCE [LARGE SCALE GENOMIC DNA]</scope>
    <source>
        <strain evidence="2 3">ALL</strain>
    </source>
</reference>
<evidence type="ECO:0000313" key="2">
    <source>
        <dbReference type="EMBL" id="TMS36174.1"/>
    </source>
</evidence>
<accession>A0A4U8UTH1</accession>
<feature type="region of interest" description="Disordered" evidence="1">
    <location>
        <begin position="1"/>
        <end position="138"/>
    </location>
</feature>
<evidence type="ECO:0000256" key="1">
    <source>
        <dbReference type="SAM" id="MobiDB-lite"/>
    </source>
</evidence>
<proteinExistence type="predicted"/>
<feature type="compositionally biased region" description="Low complexity" evidence="1">
    <location>
        <begin position="129"/>
        <end position="138"/>
    </location>
</feature>
<dbReference type="AlphaFoldDB" id="A0A4U8UTH1"/>
<name>A0A4U8UTH1_STECR</name>
<feature type="compositionally biased region" description="Basic and acidic residues" evidence="1">
    <location>
        <begin position="87"/>
        <end position="98"/>
    </location>
</feature>
<sequence>MEQPDPLDAAPWHLAHSNRSTYGSRLAARTAATRPLGEPPYRRHGPFRRSLGSTSARRSVQLRTRQGSLRPESTDSWSLGCPTAGRNEQRHDVARSEPEAEENTEGCGHWDLGRPDVPNRDQKVEEPKAASSPAGATGEAAATLALSPPGGVMWDPLKVTTEPIVGALKAKLCKVDGAIRSIKIAI</sequence>
<organism evidence="2 3">
    <name type="scientific">Steinernema carpocapsae</name>
    <name type="common">Entomopathogenic nematode</name>
    <dbReference type="NCBI Taxonomy" id="34508"/>
    <lineage>
        <taxon>Eukaryota</taxon>
        <taxon>Metazoa</taxon>
        <taxon>Ecdysozoa</taxon>
        <taxon>Nematoda</taxon>
        <taxon>Chromadorea</taxon>
        <taxon>Rhabditida</taxon>
        <taxon>Tylenchina</taxon>
        <taxon>Panagrolaimomorpha</taxon>
        <taxon>Strongyloidoidea</taxon>
        <taxon>Steinernematidae</taxon>
        <taxon>Steinernema</taxon>
    </lineage>
</organism>
<evidence type="ECO:0000313" key="3">
    <source>
        <dbReference type="Proteomes" id="UP000298663"/>
    </source>
</evidence>
<gene>
    <name evidence="2" type="ORF">L596_003408</name>
</gene>
<dbReference type="Proteomes" id="UP000298663">
    <property type="component" value="Unassembled WGS sequence"/>
</dbReference>
<keyword evidence="3" id="KW-1185">Reference proteome</keyword>
<reference evidence="2 3" key="2">
    <citation type="journal article" date="2019" name="G3 (Bethesda)">
        <title>Hybrid Assembly of the Genome of the Entomopathogenic Nematode Steinernema carpocapsae Identifies the X-Chromosome.</title>
        <authorList>
            <person name="Serra L."/>
            <person name="Macchietto M."/>
            <person name="Macias-Munoz A."/>
            <person name="McGill C.J."/>
            <person name="Rodriguez I.M."/>
            <person name="Rodriguez B."/>
            <person name="Murad R."/>
            <person name="Mortazavi A."/>
        </authorList>
    </citation>
    <scope>NUCLEOTIDE SEQUENCE [LARGE SCALE GENOMIC DNA]</scope>
    <source>
        <strain evidence="2 3">ALL</strain>
    </source>
</reference>
<dbReference type="EMBL" id="AZBU02000001">
    <property type="protein sequence ID" value="TMS36174.1"/>
    <property type="molecule type" value="Genomic_DNA"/>
</dbReference>
<feature type="compositionally biased region" description="Polar residues" evidence="1">
    <location>
        <begin position="51"/>
        <end position="67"/>
    </location>
</feature>